<accession>A0ABN9UBP8</accession>
<feature type="region of interest" description="Disordered" evidence="2">
    <location>
        <begin position="1"/>
        <end position="60"/>
    </location>
</feature>
<reference evidence="3" key="1">
    <citation type="submission" date="2023-10" db="EMBL/GenBank/DDBJ databases">
        <authorList>
            <person name="Chen Y."/>
            <person name="Shah S."/>
            <person name="Dougan E. K."/>
            <person name="Thang M."/>
            <person name="Chan C."/>
        </authorList>
    </citation>
    <scope>NUCLEOTIDE SEQUENCE [LARGE SCALE GENOMIC DNA]</scope>
</reference>
<proteinExistence type="predicted"/>
<keyword evidence="1" id="KW-0175">Coiled coil</keyword>
<name>A0ABN9UBP8_9DINO</name>
<dbReference type="EMBL" id="CAUYUJ010015671">
    <property type="protein sequence ID" value="CAK0856818.1"/>
    <property type="molecule type" value="Genomic_DNA"/>
</dbReference>
<feature type="region of interest" description="Disordered" evidence="2">
    <location>
        <begin position="218"/>
        <end position="237"/>
    </location>
</feature>
<gene>
    <name evidence="3" type="ORF">PCOR1329_LOCUS47091</name>
</gene>
<dbReference type="Proteomes" id="UP001189429">
    <property type="component" value="Unassembled WGS sequence"/>
</dbReference>
<feature type="compositionally biased region" description="Low complexity" evidence="2">
    <location>
        <begin position="37"/>
        <end position="49"/>
    </location>
</feature>
<comment type="caution">
    <text evidence="3">The sequence shown here is derived from an EMBL/GenBank/DDBJ whole genome shotgun (WGS) entry which is preliminary data.</text>
</comment>
<evidence type="ECO:0000256" key="2">
    <source>
        <dbReference type="SAM" id="MobiDB-lite"/>
    </source>
</evidence>
<keyword evidence="4" id="KW-1185">Reference proteome</keyword>
<sequence>MDEIEHSAGDLSSSLCGTRSEVGSEASRLPASGGSSADGPMADQAAAAPQDDDDGFQLEFGPGTSAKALSLWQRLHDAKNAFMATDTDFLEMQTSMESAAEAKNNEISTMQMELDEARQEKSDKILELQKELDEAREAKNTMLMKMQQQLNDARIASAKNMIIQKSQLGRERHILKKQLEVAEKQRAKAQAEKEILKANVIHMQKTVSALKVVRLRIRPPPPRTSARTSARATRRTR</sequence>
<evidence type="ECO:0000313" key="4">
    <source>
        <dbReference type="Proteomes" id="UP001189429"/>
    </source>
</evidence>
<evidence type="ECO:0000313" key="3">
    <source>
        <dbReference type="EMBL" id="CAK0856818.1"/>
    </source>
</evidence>
<evidence type="ECO:0000256" key="1">
    <source>
        <dbReference type="SAM" id="Coils"/>
    </source>
</evidence>
<evidence type="ECO:0008006" key="5">
    <source>
        <dbReference type="Google" id="ProtNLM"/>
    </source>
</evidence>
<feature type="coiled-coil region" evidence="1">
    <location>
        <begin position="100"/>
        <end position="199"/>
    </location>
</feature>
<protein>
    <recommendedName>
        <fullName evidence="5">Cilia- and flagella-associated protein 157</fullName>
    </recommendedName>
</protein>
<organism evidence="3 4">
    <name type="scientific">Prorocentrum cordatum</name>
    <dbReference type="NCBI Taxonomy" id="2364126"/>
    <lineage>
        <taxon>Eukaryota</taxon>
        <taxon>Sar</taxon>
        <taxon>Alveolata</taxon>
        <taxon>Dinophyceae</taxon>
        <taxon>Prorocentrales</taxon>
        <taxon>Prorocentraceae</taxon>
        <taxon>Prorocentrum</taxon>
    </lineage>
</organism>